<dbReference type="GO" id="GO:0005615">
    <property type="term" value="C:extracellular space"/>
    <property type="evidence" value="ECO:0007669"/>
    <property type="project" value="TreeGrafter"/>
</dbReference>
<feature type="chain" id="PRO_5036464592" evidence="6">
    <location>
        <begin position="25"/>
        <end position="299"/>
    </location>
</feature>
<protein>
    <submittedName>
        <fullName evidence="7">AAEL010875-PA</fullName>
    </submittedName>
</protein>
<comment type="similarity">
    <text evidence="2">Belongs to the PBP/GOBP family.</text>
</comment>
<dbReference type="Gene3D" id="1.10.238.20">
    <property type="entry name" value="Pheromone/general odorant binding protein domain"/>
    <property type="match status" value="2"/>
</dbReference>
<dbReference type="KEGG" id="aag:5574034"/>
<evidence type="ECO:0000256" key="5">
    <source>
        <dbReference type="ARBA" id="ARBA00023157"/>
    </source>
</evidence>
<dbReference type="Proteomes" id="UP000682892">
    <property type="component" value="Unassembled WGS sequence"/>
</dbReference>
<keyword evidence="3" id="KW-0964">Secreted</keyword>
<dbReference type="SUPFAM" id="SSF47565">
    <property type="entry name" value="Insect pheromone/odorant-binding proteins"/>
    <property type="match status" value="2"/>
</dbReference>
<dbReference type="GO" id="GO:0007608">
    <property type="term" value="P:sensory perception of smell"/>
    <property type="evidence" value="ECO:0007669"/>
    <property type="project" value="TreeGrafter"/>
</dbReference>
<dbReference type="InterPro" id="IPR006170">
    <property type="entry name" value="PBP/GOBP"/>
</dbReference>
<organism evidence="7 8">
    <name type="scientific">Aedes aegypti</name>
    <name type="common">Yellowfever mosquito</name>
    <name type="synonym">Culex aegypti</name>
    <dbReference type="NCBI Taxonomy" id="7159"/>
    <lineage>
        <taxon>Eukaryota</taxon>
        <taxon>Metazoa</taxon>
        <taxon>Ecdysozoa</taxon>
        <taxon>Arthropoda</taxon>
        <taxon>Hexapoda</taxon>
        <taxon>Insecta</taxon>
        <taxon>Pterygota</taxon>
        <taxon>Neoptera</taxon>
        <taxon>Endopterygota</taxon>
        <taxon>Diptera</taxon>
        <taxon>Nematocera</taxon>
        <taxon>Culicoidea</taxon>
        <taxon>Culicidae</taxon>
        <taxon>Culicinae</taxon>
        <taxon>Aedini</taxon>
        <taxon>Aedes</taxon>
        <taxon>Stegomyia</taxon>
    </lineage>
</organism>
<evidence type="ECO:0000256" key="3">
    <source>
        <dbReference type="ARBA" id="ARBA00022525"/>
    </source>
</evidence>
<evidence type="ECO:0000256" key="2">
    <source>
        <dbReference type="ARBA" id="ARBA00008098"/>
    </source>
</evidence>
<reference evidence="7" key="1">
    <citation type="submission" date="2005-10" db="EMBL/GenBank/DDBJ databases">
        <authorList>
            <person name="Loftus B.J."/>
            <person name="Nene V.M."/>
            <person name="Hannick L.I."/>
            <person name="Bidwell S."/>
            <person name="Haas B."/>
            <person name="Amedeo P."/>
            <person name="Orvis J."/>
            <person name="Wortman J.R."/>
            <person name="White O.R."/>
            <person name="Salzberg S."/>
            <person name="Shumway M."/>
            <person name="Koo H."/>
            <person name="Zhao Y."/>
            <person name="Holmes M."/>
            <person name="Miller J."/>
            <person name="Schatz M."/>
            <person name="Pop M."/>
            <person name="Pai G."/>
            <person name="Utterback T."/>
            <person name="Rogers Y.-H."/>
            <person name="Kravitz S."/>
            <person name="Fraser C.M."/>
        </authorList>
    </citation>
    <scope>NUCLEOTIDE SEQUENCE</scope>
    <source>
        <strain evidence="7">Liverpool</strain>
    </source>
</reference>
<evidence type="ECO:0000256" key="4">
    <source>
        <dbReference type="ARBA" id="ARBA00022729"/>
    </source>
</evidence>
<accession>A0A1S4FRK1</accession>
<feature type="signal peptide" evidence="6">
    <location>
        <begin position="1"/>
        <end position="24"/>
    </location>
</feature>
<evidence type="ECO:0000313" key="8">
    <source>
        <dbReference type="Proteomes" id="UP000682892"/>
    </source>
</evidence>
<dbReference type="AlphaFoldDB" id="A0A1S4FRK1"/>
<gene>
    <name evidence="7" type="ORF">AaeL_AAEL010875</name>
</gene>
<comment type="subcellular location">
    <subcellularLocation>
        <location evidence="1">Secreted</location>
    </subcellularLocation>
</comment>
<keyword evidence="4 6" id="KW-0732">Signal</keyword>
<proteinExistence type="inferred from homology"/>
<name>A0A1S4FRK1_AEDAE</name>
<dbReference type="PANTHER" id="PTHR11857">
    <property type="entry name" value="ODORANT BINDING PROTEIN-RELATED"/>
    <property type="match status" value="1"/>
</dbReference>
<dbReference type="Pfam" id="PF01395">
    <property type="entry name" value="PBP_GOBP"/>
    <property type="match status" value="1"/>
</dbReference>
<dbReference type="GO" id="GO:0005549">
    <property type="term" value="F:odorant binding"/>
    <property type="evidence" value="ECO:0007669"/>
    <property type="project" value="InterPro"/>
</dbReference>
<reference evidence="7" key="2">
    <citation type="journal article" date="2007" name="Science">
        <title>Genome sequence of Aedes aegypti, a major arbovirus vector.</title>
        <authorList>
            <person name="Nene V."/>
            <person name="Wortman J.R."/>
            <person name="Lawson D."/>
            <person name="Haas B."/>
            <person name="Kodira C."/>
            <person name="Tu Z.J."/>
            <person name="Loftus B."/>
            <person name="Xi Z."/>
            <person name="Megy K."/>
            <person name="Grabherr M."/>
            <person name="Ren Q."/>
            <person name="Zdobnov E.M."/>
            <person name="Lobo N.F."/>
            <person name="Campbell K.S."/>
            <person name="Brown S.E."/>
            <person name="Bonaldo M.F."/>
            <person name="Zhu J."/>
            <person name="Sinkins S.P."/>
            <person name="Hogenkamp D.G."/>
            <person name="Amedeo P."/>
            <person name="Arensburger P."/>
            <person name="Atkinson P.W."/>
            <person name="Bidwell S."/>
            <person name="Biedler J."/>
            <person name="Birney E."/>
            <person name="Bruggner R.V."/>
            <person name="Costas J."/>
            <person name="Coy M.R."/>
            <person name="Crabtree J."/>
            <person name="Crawford M."/>
            <person name="Debruyn B."/>
            <person name="Decaprio D."/>
            <person name="Eiglmeier K."/>
            <person name="Eisenstadt E."/>
            <person name="El-Dorry H."/>
            <person name="Gelbart W.M."/>
            <person name="Gomes S.L."/>
            <person name="Hammond M."/>
            <person name="Hannick L.I."/>
            <person name="Hogan J.R."/>
            <person name="Holmes M.H."/>
            <person name="Jaffe D."/>
            <person name="Johnston J.S."/>
            <person name="Kennedy R.C."/>
            <person name="Koo H."/>
            <person name="Kravitz S."/>
            <person name="Kriventseva E.V."/>
            <person name="Kulp D."/>
            <person name="Labutti K."/>
            <person name="Lee E."/>
            <person name="Li S."/>
            <person name="Lovin D.D."/>
            <person name="Mao C."/>
            <person name="Mauceli E."/>
            <person name="Menck C.F."/>
            <person name="Miller J.R."/>
            <person name="Montgomery P."/>
            <person name="Mori A."/>
            <person name="Nascimento A.L."/>
            <person name="Naveira H.F."/>
            <person name="Nusbaum C."/>
            <person name="O'leary S."/>
            <person name="Orvis J."/>
            <person name="Pertea M."/>
            <person name="Quesneville H."/>
            <person name="Reidenbach K.R."/>
            <person name="Rogers Y.H."/>
            <person name="Roth C.W."/>
            <person name="Schneider J.R."/>
            <person name="Schatz M."/>
            <person name="Shumway M."/>
            <person name="Stanke M."/>
            <person name="Stinson E.O."/>
            <person name="Tubio J.M."/>
            <person name="Vanzee J.P."/>
            <person name="Verjovski-Almeida S."/>
            <person name="Werner D."/>
            <person name="White O."/>
            <person name="Wyder S."/>
            <person name="Zeng Q."/>
            <person name="Zhao Q."/>
            <person name="Zhao Y."/>
            <person name="Hill C.A."/>
            <person name="Raikhel A.S."/>
            <person name="Soares M.B."/>
            <person name="Knudson D.L."/>
            <person name="Lee N.H."/>
            <person name="Galagan J."/>
            <person name="Salzberg S.L."/>
            <person name="Paulsen I.T."/>
            <person name="Dimopoulos G."/>
            <person name="Collins F.H."/>
            <person name="Birren B."/>
            <person name="Fraser-Liggett C.M."/>
            <person name="Severson D.W."/>
        </authorList>
    </citation>
    <scope>NUCLEOTIDE SEQUENCE [LARGE SCALE GENOMIC DNA]</scope>
    <source>
        <strain evidence="7">Liverpool</strain>
    </source>
</reference>
<sequence length="299" mass="33317">MQVFAAIVKLVAITLGAIIASISCIEEHSASLKSILSSSAECNLYLPTEALRQECGTRCVSLVNRIWNDTNGRLSDTIGRFYVEGPQDPCARNRTLQCLEQVTASIPLRNSCQLADASVNCYRNNYGQLDVKSPRFVAFSDVQQVRILTECAAMLGVWDKLTQVVRNGLQSISEGACLLRCLLIRQGLYSDQRGPDLKRVSVQCGGYEGYEQEWRANVTRCVAAVRAERICDKCLQAERIAVDCLQMHLHLYEVRSPKLRQHIPFGVEFYTGANAAAGSAAAAQAQVTTYITVYYYYWY</sequence>
<keyword evidence="5" id="KW-1015">Disulfide bond</keyword>
<dbReference type="PANTHER" id="PTHR11857:SF46">
    <property type="entry name" value="GENERAL ODORANT-BINDING PROTEIN 99A-RELATED"/>
    <property type="match status" value="1"/>
</dbReference>
<reference evidence="7" key="3">
    <citation type="submission" date="2012-09" db="EMBL/GenBank/DDBJ databases">
        <authorList>
            <consortium name="VectorBase"/>
        </authorList>
    </citation>
    <scope>NUCLEOTIDE SEQUENCE</scope>
    <source>
        <strain evidence="7">Liverpool</strain>
    </source>
</reference>
<dbReference type="EMBL" id="CH477699">
    <property type="protein sequence ID" value="EAT37094.1"/>
    <property type="molecule type" value="Genomic_DNA"/>
</dbReference>
<evidence type="ECO:0000256" key="6">
    <source>
        <dbReference type="SAM" id="SignalP"/>
    </source>
</evidence>
<evidence type="ECO:0000256" key="1">
    <source>
        <dbReference type="ARBA" id="ARBA00004613"/>
    </source>
</evidence>
<evidence type="ECO:0000313" key="7">
    <source>
        <dbReference type="EMBL" id="EAT37094.1"/>
    </source>
</evidence>
<dbReference type="InterPro" id="IPR036728">
    <property type="entry name" value="PBP_GOBP_sf"/>
</dbReference>
<dbReference type="HOGENOM" id="CLU_057764_0_0_1"/>
<dbReference type="OrthoDB" id="7719469at2759"/>